<name>A0A3P7NXC0_9FIRM</name>
<comment type="subcellular location">
    <subcellularLocation>
        <location evidence="2">Cytoplasm</location>
    </subcellularLocation>
</comment>
<dbReference type="PANTHER" id="PTHR33705">
    <property type="entry name" value="PHOSPHOCARRIER PROTEIN HPR"/>
    <property type="match status" value="1"/>
</dbReference>
<sequence length="90" mass="9753">MIEKKFVLETEEGLHARPASMLAKATMKYKCNIKLYKGSDKTNVYQPKSILSLMSVGAGKGELLTFVTDGDDEGEAMASIAGLFTSNFKG</sequence>
<dbReference type="InterPro" id="IPR050399">
    <property type="entry name" value="HPr"/>
</dbReference>
<keyword evidence="8" id="KW-1185">Reference proteome</keyword>
<dbReference type="Pfam" id="PF00381">
    <property type="entry name" value="PTS-HPr"/>
    <property type="match status" value="1"/>
</dbReference>
<dbReference type="PANTHER" id="PTHR33705:SF2">
    <property type="entry name" value="PHOSPHOCARRIER PROTEIN NPR"/>
    <property type="match status" value="1"/>
</dbReference>
<proteinExistence type="predicted"/>
<evidence type="ECO:0000256" key="4">
    <source>
        <dbReference type="ARBA" id="ARBA00022490"/>
    </source>
</evidence>
<organism evidence="7 8">
    <name type="scientific">Petrocella atlantisensis</name>
    <dbReference type="NCBI Taxonomy" id="2173034"/>
    <lineage>
        <taxon>Bacteria</taxon>
        <taxon>Bacillati</taxon>
        <taxon>Bacillota</taxon>
        <taxon>Clostridia</taxon>
        <taxon>Lachnospirales</taxon>
        <taxon>Vallitaleaceae</taxon>
        <taxon>Petrocella</taxon>
    </lineage>
</organism>
<dbReference type="Gene3D" id="3.30.1340.10">
    <property type="entry name" value="HPr-like"/>
    <property type="match status" value="1"/>
</dbReference>
<keyword evidence="5" id="KW-0598">Phosphotransferase system</keyword>
<evidence type="ECO:0000313" key="8">
    <source>
        <dbReference type="Proteomes" id="UP000279029"/>
    </source>
</evidence>
<dbReference type="PROSITE" id="PS00369">
    <property type="entry name" value="PTS_HPR_HIS"/>
    <property type="match status" value="1"/>
</dbReference>
<dbReference type="InterPro" id="IPR035895">
    <property type="entry name" value="HPr-like_sf"/>
</dbReference>
<dbReference type="Proteomes" id="UP000279029">
    <property type="component" value="Chromosome"/>
</dbReference>
<dbReference type="AlphaFoldDB" id="A0A3P7NXC0"/>
<protein>
    <recommendedName>
        <fullName evidence="3">Phosphocarrier protein HPr</fullName>
    </recommendedName>
</protein>
<evidence type="ECO:0000259" key="6">
    <source>
        <dbReference type="PROSITE" id="PS51350"/>
    </source>
</evidence>
<dbReference type="PROSITE" id="PS51350">
    <property type="entry name" value="PTS_HPR_DOM"/>
    <property type="match status" value="1"/>
</dbReference>
<dbReference type="GO" id="GO:0009401">
    <property type="term" value="P:phosphoenolpyruvate-dependent sugar phosphotransferase system"/>
    <property type="evidence" value="ECO:0007669"/>
    <property type="project" value="UniProtKB-KW"/>
</dbReference>
<dbReference type="CDD" id="cd00367">
    <property type="entry name" value="PTS-HPr_like"/>
    <property type="match status" value="1"/>
</dbReference>
<evidence type="ECO:0000256" key="5">
    <source>
        <dbReference type="ARBA" id="ARBA00022683"/>
    </source>
</evidence>
<evidence type="ECO:0000313" key="7">
    <source>
        <dbReference type="EMBL" id="VDN47625.1"/>
    </source>
</evidence>
<dbReference type="RefSeq" id="WP_125136905.1">
    <property type="nucleotide sequence ID" value="NZ_LR130778.1"/>
</dbReference>
<dbReference type="KEGG" id="cbar:PATL70BA_1736"/>
<dbReference type="InterPro" id="IPR000032">
    <property type="entry name" value="HPr-like"/>
</dbReference>
<reference evidence="7 8" key="1">
    <citation type="submission" date="2018-09" db="EMBL/GenBank/DDBJ databases">
        <authorList>
            <person name="Postec A."/>
        </authorList>
    </citation>
    <scope>NUCLEOTIDE SEQUENCE [LARGE SCALE GENOMIC DNA]</scope>
    <source>
        <strain evidence="7">70B-A</strain>
    </source>
</reference>
<dbReference type="OrthoDB" id="9809047at2"/>
<evidence type="ECO:0000256" key="3">
    <source>
        <dbReference type="ARBA" id="ARBA00020422"/>
    </source>
</evidence>
<evidence type="ECO:0000256" key="2">
    <source>
        <dbReference type="ARBA" id="ARBA00004496"/>
    </source>
</evidence>
<evidence type="ECO:0000256" key="1">
    <source>
        <dbReference type="ARBA" id="ARBA00003681"/>
    </source>
</evidence>
<feature type="domain" description="HPr" evidence="6">
    <location>
        <begin position="1"/>
        <end position="90"/>
    </location>
</feature>
<dbReference type="InterPro" id="IPR001020">
    <property type="entry name" value="PTS_HPr_His_P_site"/>
</dbReference>
<keyword evidence="4" id="KW-0963">Cytoplasm</keyword>
<dbReference type="PRINTS" id="PR00107">
    <property type="entry name" value="PHOSPHOCPHPR"/>
</dbReference>
<comment type="function">
    <text evidence="1">General (non sugar-specific) component of the phosphoenolpyruvate-dependent sugar phosphotransferase system (sugar PTS). This major carbohydrate active-transport system catalyzes the phosphorylation of incoming sugar substrates concomitantly with their translocation across the cell membrane. The phosphoryl group from phosphoenolpyruvate (PEP) is transferred to the phosphoryl carrier protein HPr by enzyme I. Phospho-HPr then transfers it to the PTS EIIA domain.</text>
</comment>
<dbReference type="NCBIfam" id="TIGR01003">
    <property type="entry name" value="PTS_HPr_family"/>
    <property type="match status" value="1"/>
</dbReference>
<dbReference type="SUPFAM" id="SSF55594">
    <property type="entry name" value="HPr-like"/>
    <property type="match status" value="1"/>
</dbReference>
<dbReference type="EMBL" id="LR130778">
    <property type="protein sequence ID" value="VDN47625.1"/>
    <property type="molecule type" value="Genomic_DNA"/>
</dbReference>
<dbReference type="GO" id="GO:0005737">
    <property type="term" value="C:cytoplasm"/>
    <property type="evidence" value="ECO:0007669"/>
    <property type="project" value="UniProtKB-SubCell"/>
</dbReference>
<accession>A0A3P7NXC0</accession>
<gene>
    <name evidence="7" type="ORF">PATL70BA_1736</name>
</gene>